<keyword evidence="2" id="KW-1185">Reference proteome</keyword>
<dbReference type="AlphaFoldDB" id="A0A251PXM4"/>
<evidence type="ECO:0008006" key="3">
    <source>
        <dbReference type="Google" id="ProtNLM"/>
    </source>
</evidence>
<evidence type="ECO:0000313" key="2">
    <source>
        <dbReference type="Proteomes" id="UP000006882"/>
    </source>
</evidence>
<accession>A0A251PXM4</accession>
<sequence length="197" mass="22050">MKTSGGDINQGEHPECVSLLGRLESLEVLIIENWWSVKKVGVEFLGIDGTIETQTSSSPLILFPSLKTLEFNVLPKWEEWEGMTGWSEEEDSHKTITIMPYLSSLLIFDCGVLITLPNFLRNTPLKELVIDGNYLLYSSAPVAQGCRKGKGEWPKISHIPNIEVHKEFVQKDGVYQIDDDEMPSAAFTSCSGIKTFL</sequence>
<dbReference type="Proteomes" id="UP000006882">
    <property type="component" value="Chromosome G3"/>
</dbReference>
<organism evidence="1 2">
    <name type="scientific">Prunus persica</name>
    <name type="common">Peach</name>
    <name type="synonym">Amygdalus persica</name>
    <dbReference type="NCBI Taxonomy" id="3760"/>
    <lineage>
        <taxon>Eukaryota</taxon>
        <taxon>Viridiplantae</taxon>
        <taxon>Streptophyta</taxon>
        <taxon>Embryophyta</taxon>
        <taxon>Tracheophyta</taxon>
        <taxon>Spermatophyta</taxon>
        <taxon>Magnoliopsida</taxon>
        <taxon>eudicotyledons</taxon>
        <taxon>Gunneridae</taxon>
        <taxon>Pentapetalae</taxon>
        <taxon>rosids</taxon>
        <taxon>fabids</taxon>
        <taxon>Rosales</taxon>
        <taxon>Rosaceae</taxon>
        <taxon>Amygdaloideae</taxon>
        <taxon>Amygdaleae</taxon>
        <taxon>Prunus</taxon>
    </lineage>
</organism>
<proteinExistence type="predicted"/>
<gene>
    <name evidence="1" type="ORF">PRUPE_3G086800</name>
</gene>
<protein>
    <recommendedName>
        <fullName evidence="3">NB-ARC domain-containing protein</fullName>
    </recommendedName>
</protein>
<dbReference type="Gramene" id="ONI16232">
    <property type="protein sequence ID" value="ONI16232"/>
    <property type="gene ID" value="PRUPE_3G086800"/>
</dbReference>
<dbReference type="STRING" id="3760.A0A251PXM4"/>
<name>A0A251PXM4_PRUPE</name>
<reference evidence="1 2" key="1">
    <citation type="journal article" date="2013" name="Nat. Genet.">
        <title>The high-quality draft genome of peach (Prunus persica) identifies unique patterns of genetic diversity, domestication and genome evolution.</title>
        <authorList>
            <consortium name="International Peach Genome Initiative"/>
            <person name="Verde I."/>
            <person name="Abbott A.G."/>
            <person name="Scalabrin S."/>
            <person name="Jung S."/>
            <person name="Shu S."/>
            <person name="Marroni F."/>
            <person name="Zhebentyayeva T."/>
            <person name="Dettori M.T."/>
            <person name="Grimwood J."/>
            <person name="Cattonaro F."/>
            <person name="Zuccolo A."/>
            <person name="Rossini L."/>
            <person name="Jenkins J."/>
            <person name="Vendramin E."/>
            <person name="Meisel L.A."/>
            <person name="Decroocq V."/>
            <person name="Sosinski B."/>
            <person name="Prochnik S."/>
            <person name="Mitros T."/>
            <person name="Policriti A."/>
            <person name="Cipriani G."/>
            <person name="Dondini L."/>
            <person name="Ficklin S."/>
            <person name="Goodstein D.M."/>
            <person name="Xuan P."/>
            <person name="Del Fabbro C."/>
            <person name="Aramini V."/>
            <person name="Copetti D."/>
            <person name="Gonzalez S."/>
            <person name="Horner D.S."/>
            <person name="Falchi R."/>
            <person name="Lucas S."/>
            <person name="Mica E."/>
            <person name="Maldonado J."/>
            <person name="Lazzari B."/>
            <person name="Bielenberg D."/>
            <person name="Pirona R."/>
            <person name="Miculan M."/>
            <person name="Barakat A."/>
            <person name="Testolin R."/>
            <person name="Stella A."/>
            <person name="Tartarini S."/>
            <person name="Tonutti P."/>
            <person name="Arus P."/>
            <person name="Orellana A."/>
            <person name="Wells C."/>
            <person name="Main D."/>
            <person name="Vizzotto G."/>
            <person name="Silva H."/>
            <person name="Salamini F."/>
            <person name="Schmutz J."/>
            <person name="Morgante M."/>
            <person name="Rokhsar D.S."/>
        </authorList>
    </citation>
    <scope>NUCLEOTIDE SEQUENCE [LARGE SCALE GENOMIC DNA]</scope>
    <source>
        <strain evidence="2">cv. Nemared</strain>
    </source>
</reference>
<evidence type="ECO:0000313" key="1">
    <source>
        <dbReference type="EMBL" id="ONI16232.1"/>
    </source>
</evidence>
<dbReference type="EMBL" id="CM007653">
    <property type="protein sequence ID" value="ONI16232.1"/>
    <property type="molecule type" value="Genomic_DNA"/>
</dbReference>